<feature type="transmembrane region" description="Helical" evidence="8">
    <location>
        <begin position="6"/>
        <end position="24"/>
    </location>
</feature>
<evidence type="ECO:0000256" key="2">
    <source>
        <dbReference type="ARBA" id="ARBA00010487"/>
    </source>
</evidence>
<keyword evidence="3 8" id="KW-0812">Transmembrane</keyword>
<comment type="similarity">
    <text evidence="2">Belongs to the LIMR family.</text>
</comment>
<proteinExistence type="inferred from homology"/>
<evidence type="ECO:0000256" key="8">
    <source>
        <dbReference type="SAM" id="Phobius"/>
    </source>
</evidence>
<evidence type="ECO:0000256" key="1">
    <source>
        <dbReference type="ARBA" id="ARBA00004141"/>
    </source>
</evidence>
<dbReference type="PANTHER" id="PTHR21355">
    <property type="entry name" value="G-PROTEIN COUPLED RECEPTOR-ASSOCIATED PROTEIN LMBRD2"/>
    <property type="match status" value="1"/>
</dbReference>
<dbReference type="InterPro" id="IPR006876">
    <property type="entry name" value="LMBR1-like_membr_prot"/>
</dbReference>
<dbReference type="EMBL" id="OIVN01000558">
    <property type="protein sequence ID" value="SPC82160.1"/>
    <property type="molecule type" value="Genomic_DNA"/>
</dbReference>
<keyword evidence="4 8" id="KW-1133">Transmembrane helix</keyword>
<gene>
    <name evidence="9" type="ORF">FSB_LOCUS10042</name>
</gene>
<feature type="transmembrane region" description="Helical" evidence="8">
    <location>
        <begin position="31"/>
        <end position="58"/>
    </location>
</feature>
<protein>
    <recommendedName>
        <fullName evidence="10">LMBR1-like membrane protein</fullName>
    </recommendedName>
</protein>
<evidence type="ECO:0000256" key="5">
    <source>
        <dbReference type="ARBA" id="ARBA00023136"/>
    </source>
</evidence>
<evidence type="ECO:0000256" key="6">
    <source>
        <dbReference type="SAM" id="Coils"/>
    </source>
</evidence>
<sequence>MWVFYLISLPLTVGMVIFTLRFFAGPGVPRYVLFTVGYTWFCSLSIIILVPADIWAGFEDAGDFTVTERLKTSLHVNFIFYLVVGSIGLFGLILLILMHKHWTPSAFLLGFAIGLSEYSQKHLEKCRLHFPSKRLLVLIKFPKAFGWLQTGQPVKKFSLIKTSKMAVKLDVAQATSNQMSKRDPLRPYMDVIDNMLTQMFKEDPAFKPQGGRLGENDMDYDTDEKSMATLRRHLRQAREEYYRYKSEYMSYVMEALELEDTVKNYERRTSTGWKYVSSVEPARTGKIGSLIDTTDMYGTDFSYKPICSNLPTTNYVVFAFIPLMYMCICTYYSLFKVGTFMFYSLTPRQTSSVNLLMICSMVARYAPPISYNFLNLIRLGDNETIFEKRMGTIDAAVPFFGDEFNRIYPLIMVIYTLLVASNFFDRVIGFFGSWKRFRFQTEADDMDGFDPSGLIILQKERTWFEQGRKVGEHVIPLARNFNGTDVESGSNNTDRATVEMKATTGLTHDGMYESPSKSLKEEARRHSSSKEAISNKYAAIREHSRQKGSSNIEPAGKNIASAKVSLLDAGNLRSGNMTGGPSSGLTSTWESMKTGFQSFKVNIGAKKFLPMRQIQETKLVSRVSSSESLDEIFQRLKRPSTDHGSSSDDEEHGIEVENSGPTR</sequence>
<dbReference type="AlphaFoldDB" id="A0A2N9F565"/>
<feature type="region of interest" description="Disordered" evidence="7">
    <location>
        <begin position="634"/>
        <end position="663"/>
    </location>
</feature>
<dbReference type="GO" id="GO:0016020">
    <property type="term" value="C:membrane"/>
    <property type="evidence" value="ECO:0007669"/>
    <property type="project" value="UniProtKB-SubCell"/>
</dbReference>
<organism evidence="9">
    <name type="scientific">Fagus sylvatica</name>
    <name type="common">Beechnut</name>
    <dbReference type="NCBI Taxonomy" id="28930"/>
    <lineage>
        <taxon>Eukaryota</taxon>
        <taxon>Viridiplantae</taxon>
        <taxon>Streptophyta</taxon>
        <taxon>Embryophyta</taxon>
        <taxon>Tracheophyta</taxon>
        <taxon>Spermatophyta</taxon>
        <taxon>Magnoliopsida</taxon>
        <taxon>eudicotyledons</taxon>
        <taxon>Gunneridae</taxon>
        <taxon>Pentapetalae</taxon>
        <taxon>rosids</taxon>
        <taxon>fabids</taxon>
        <taxon>Fagales</taxon>
        <taxon>Fagaceae</taxon>
        <taxon>Fagus</taxon>
    </lineage>
</organism>
<dbReference type="Pfam" id="PF04791">
    <property type="entry name" value="LMBR1"/>
    <property type="match status" value="1"/>
</dbReference>
<feature type="transmembrane region" description="Helical" evidence="8">
    <location>
        <begin position="407"/>
        <end position="428"/>
    </location>
</feature>
<feature type="region of interest" description="Disordered" evidence="7">
    <location>
        <begin position="507"/>
        <end position="555"/>
    </location>
</feature>
<keyword evidence="6" id="KW-0175">Coiled coil</keyword>
<evidence type="ECO:0000256" key="7">
    <source>
        <dbReference type="SAM" id="MobiDB-lite"/>
    </source>
</evidence>
<keyword evidence="5 8" id="KW-0472">Membrane</keyword>
<dbReference type="PANTHER" id="PTHR21355:SF0">
    <property type="entry name" value="G-PROTEIN COUPLED RECEPTOR-ASSOCIATED PROTEIN LMBRD2"/>
    <property type="match status" value="1"/>
</dbReference>
<evidence type="ECO:0000256" key="4">
    <source>
        <dbReference type="ARBA" id="ARBA00022989"/>
    </source>
</evidence>
<accession>A0A2N9F565</accession>
<evidence type="ECO:0000256" key="3">
    <source>
        <dbReference type="ARBA" id="ARBA00022692"/>
    </source>
</evidence>
<feature type="coiled-coil region" evidence="6">
    <location>
        <begin position="220"/>
        <end position="268"/>
    </location>
</feature>
<feature type="compositionally biased region" description="Basic and acidic residues" evidence="7">
    <location>
        <begin position="518"/>
        <end position="529"/>
    </location>
</feature>
<comment type="subcellular location">
    <subcellularLocation>
        <location evidence="1">Membrane</location>
        <topology evidence="1">Multi-pass membrane protein</topology>
    </subcellularLocation>
</comment>
<reference evidence="9" key="1">
    <citation type="submission" date="2018-02" db="EMBL/GenBank/DDBJ databases">
        <authorList>
            <person name="Cohen D.B."/>
            <person name="Kent A.D."/>
        </authorList>
    </citation>
    <scope>NUCLEOTIDE SEQUENCE</scope>
</reference>
<feature type="transmembrane region" description="Helical" evidence="8">
    <location>
        <begin position="78"/>
        <end position="98"/>
    </location>
</feature>
<evidence type="ECO:0008006" key="10">
    <source>
        <dbReference type="Google" id="ProtNLM"/>
    </source>
</evidence>
<name>A0A2N9F565_FAGSY</name>
<evidence type="ECO:0000313" key="9">
    <source>
        <dbReference type="EMBL" id="SPC82160.1"/>
    </source>
</evidence>
<dbReference type="InterPro" id="IPR051584">
    <property type="entry name" value="GPCR-associated_LMBR1"/>
</dbReference>
<feature type="transmembrane region" description="Helical" evidence="8">
    <location>
        <begin position="315"/>
        <end position="335"/>
    </location>
</feature>